<proteinExistence type="predicted"/>
<feature type="transmembrane region" description="Helical" evidence="1">
    <location>
        <begin position="65"/>
        <end position="91"/>
    </location>
</feature>
<dbReference type="Proteomes" id="UP001596150">
    <property type="component" value="Unassembled WGS sequence"/>
</dbReference>
<dbReference type="EMBL" id="JBHSML010000003">
    <property type="protein sequence ID" value="MFC5516243.1"/>
    <property type="molecule type" value="Genomic_DNA"/>
</dbReference>
<keyword evidence="3" id="KW-1185">Reference proteome</keyword>
<feature type="transmembrane region" description="Helical" evidence="1">
    <location>
        <begin position="103"/>
        <end position="123"/>
    </location>
</feature>
<feature type="transmembrane region" description="Helical" evidence="1">
    <location>
        <begin position="156"/>
        <end position="174"/>
    </location>
</feature>
<feature type="transmembrane region" description="Helical" evidence="1">
    <location>
        <begin position="368"/>
        <end position="391"/>
    </location>
</feature>
<name>A0ABW0PUT4_9HYPH</name>
<comment type="caution">
    <text evidence="2">The sequence shown here is derived from an EMBL/GenBank/DDBJ whole genome shotgun (WGS) entry which is preliminary data.</text>
</comment>
<keyword evidence="1" id="KW-1133">Transmembrane helix</keyword>
<evidence type="ECO:0000313" key="3">
    <source>
        <dbReference type="Proteomes" id="UP001596150"/>
    </source>
</evidence>
<gene>
    <name evidence="2" type="ORF">ACFPP9_10715</name>
</gene>
<feature type="transmembrane region" description="Helical" evidence="1">
    <location>
        <begin position="403"/>
        <end position="430"/>
    </location>
</feature>
<feature type="transmembrane region" description="Helical" evidence="1">
    <location>
        <begin position="336"/>
        <end position="356"/>
    </location>
</feature>
<accession>A0ABW0PUT4</accession>
<feature type="transmembrane region" description="Helical" evidence="1">
    <location>
        <begin position="40"/>
        <end position="59"/>
    </location>
</feature>
<evidence type="ECO:0008006" key="4">
    <source>
        <dbReference type="Google" id="ProtNLM"/>
    </source>
</evidence>
<feature type="transmembrane region" description="Helical" evidence="1">
    <location>
        <begin position="238"/>
        <end position="268"/>
    </location>
</feature>
<feature type="transmembrane region" description="Helical" evidence="1">
    <location>
        <begin position="280"/>
        <end position="302"/>
    </location>
</feature>
<evidence type="ECO:0000313" key="2">
    <source>
        <dbReference type="EMBL" id="MFC5516243.1"/>
    </source>
</evidence>
<sequence>MTLRHVVVSMVPQRPVGFLPAGELRGRGGRRIGMNGNPVFLFRWPVLAALALMLANDVLGGPLRYGLSTLGLVGLSYAPFLVAAGVIATYSLASLGALRFDPVAIAILLLSAVWIPYALLLGLPSAQVAFGFYTWMPCFLGMVAVAVGARAEALRMIALVWGVAVLGVLVNAVWRFPWVGESYEILGIQAEFAREWQAFGVERLPGFSRASFTAANQIAIGGALLLAGGLARRWKILVWLLSVAAIALTTSKAPLAVMLIAPLCLAYYDRVEGRAGYRFSQMVLVGLLAVAIGLPVAALLGFRFGETGHVAFLSLGSVGVRMDEMWPRAYALLDPLWPRLALGVGFGGIGAGQAYFDPEQFSPGDNLFVFLYVTFGTGSLLFLAAFLKANARLFRAAPAAHRDFFLVSILVLVLGAMANVVESVLSGFLLGMLFGKALDPRAAIAEATARLPVKNHGRRIVAPVRV</sequence>
<reference evidence="3" key="1">
    <citation type="journal article" date="2019" name="Int. J. Syst. Evol. Microbiol.">
        <title>The Global Catalogue of Microorganisms (GCM) 10K type strain sequencing project: providing services to taxonomists for standard genome sequencing and annotation.</title>
        <authorList>
            <consortium name="The Broad Institute Genomics Platform"/>
            <consortium name="The Broad Institute Genome Sequencing Center for Infectious Disease"/>
            <person name="Wu L."/>
            <person name="Ma J."/>
        </authorList>
    </citation>
    <scope>NUCLEOTIDE SEQUENCE [LARGE SCALE GENOMIC DNA]</scope>
    <source>
        <strain evidence="3">KACC 12633</strain>
    </source>
</reference>
<protein>
    <recommendedName>
        <fullName evidence="4">O-antigen ligase domain-containing protein</fullName>
    </recommendedName>
</protein>
<feature type="transmembrane region" description="Helical" evidence="1">
    <location>
        <begin position="129"/>
        <end position="149"/>
    </location>
</feature>
<evidence type="ECO:0000256" key="1">
    <source>
        <dbReference type="SAM" id="Phobius"/>
    </source>
</evidence>
<keyword evidence="1" id="KW-0472">Membrane</keyword>
<feature type="transmembrane region" description="Helical" evidence="1">
    <location>
        <begin position="214"/>
        <end position="231"/>
    </location>
</feature>
<organism evidence="2 3">
    <name type="scientific">Kaistia terrae</name>
    <dbReference type="NCBI Taxonomy" id="537017"/>
    <lineage>
        <taxon>Bacteria</taxon>
        <taxon>Pseudomonadati</taxon>
        <taxon>Pseudomonadota</taxon>
        <taxon>Alphaproteobacteria</taxon>
        <taxon>Hyphomicrobiales</taxon>
        <taxon>Kaistiaceae</taxon>
        <taxon>Kaistia</taxon>
    </lineage>
</organism>
<keyword evidence="1" id="KW-0812">Transmembrane</keyword>
<dbReference type="RefSeq" id="WP_266341554.1">
    <property type="nucleotide sequence ID" value="NZ_JAPKNH010000001.1"/>
</dbReference>